<evidence type="ECO:0000313" key="2">
    <source>
        <dbReference type="Proteomes" id="UP000694404"/>
    </source>
</evidence>
<proteinExistence type="predicted"/>
<evidence type="ECO:0000313" key="1">
    <source>
        <dbReference type="Ensembl" id="ENSCABP00000017791.1"/>
    </source>
</evidence>
<dbReference type="AlphaFoldDB" id="A0A8C0H3Y3"/>
<name>A0A8C0H3Y3_CHEAB</name>
<sequence length="94" mass="10445">MCNVHDELKGPQSNVRDGEEVVIANIFASWLQSVADKITLFVSPDCLCSYHEDHNTENEQDSEPDLPNTGGCSPVHLLFCIDKFSHNLLGKNSE</sequence>
<organism evidence="1 2">
    <name type="scientific">Chelonoidis abingdonii</name>
    <name type="common">Abingdon island giant tortoise</name>
    <name type="synonym">Testudo abingdonii</name>
    <dbReference type="NCBI Taxonomy" id="106734"/>
    <lineage>
        <taxon>Eukaryota</taxon>
        <taxon>Metazoa</taxon>
        <taxon>Chordata</taxon>
        <taxon>Craniata</taxon>
        <taxon>Vertebrata</taxon>
        <taxon>Euteleostomi</taxon>
        <taxon>Archelosauria</taxon>
        <taxon>Testudinata</taxon>
        <taxon>Testudines</taxon>
        <taxon>Cryptodira</taxon>
        <taxon>Durocryptodira</taxon>
        <taxon>Testudinoidea</taxon>
        <taxon>Testudinidae</taxon>
        <taxon>Chelonoidis</taxon>
    </lineage>
</organism>
<dbReference type="Ensembl" id="ENSCABT00000019510.1">
    <property type="protein sequence ID" value="ENSCABP00000017791.1"/>
    <property type="gene ID" value="ENSCABG00000013228.1"/>
</dbReference>
<dbReference type="OMA" id="VECPPTH"/>
<keyword evidence="2" id="KW-1185">Reference proteome</keyword>
<reference evidence="1" key="1">
    <citation type="submission" date="2025-08" db="UniProtKB">
        <authorList>
            <consortium name="Ensembl"/>
        </authorList>
    </citation>
    <scope>IDENTIFICATION</scope>
</reference>
<reference evidence="1" key="2">
    <citation type="submission" date="2025-09" db="UniProtKB">
        <authorList>
            <consortium name="Ensembl"/>
        </authorList>
    </citation>
    <scope>IDENTIFICATION</scope>
</reference>
<dbReference type="GeneTree" id="ENSGT01100000263686"/>
<accession>A0A8C0H3Y3</accession>
<protein>
    <submittedName>
        <fullName evidence="1">Uncharacterized protein</fullName>
    </submittedName>
</protein>
<dbReference type="Proteomes" id="UP000694404">
    <property type="component" value="Unplaced"/>
</dbReference>